<dbReference type="EMBL" id="AP022660">
    <property type="protein sequence ID" value="BCA49855.1"/>
    <property type="molecule type" value="Genomic_DNA"/>
</dbReference>
<sequence>MFAMPCKIVIPSHKRHDRVFAKKLVNDPIICVAESQADLYQQFNPECEIVTHPDDVIGLIPKRNWMAKHFGELFMLDDDVHACKAIYAEKGEPCRVKDKDRITNIIQSLFEMASMMDVHLFGFTSRISPVMYDETGFLSLSKMITGCSYGVIYNKNTWWNEEIRLKEDFWISCYMKYKERKILTDLRYNFEQKSTFVNAGGLASIRNQEEERKSILFIKKNFGDSIQLKSATNNGKDKTKQLVQYNISCKFKF</sequence>
<protein>
    <recommendedName>
        <fullName evidence="1">TET-Associated Glycosyltransferase domain-containing protein</fullName>
    </recommendedName>
</protein>
<gene>
    <name evidence="2" type="ORF">BatF92_17970</name>
</gene>
<evidence type="ECO:0000313" key="3">
    <source>
        <dbReference type="Proteomes" id="UP000500882"/>
    </source>
</evidence>
<accession>A0A679HJJ3</accession>
<reference evidence="2 3" key="1">
    <citation type="submission" date="2020-02" db="EMBL/GenBank/DDBJ databases">
        <title>Whole-genome sequencing and comparative analysis of the genomes of Bacteroides thetaiotaomicron and Escherichia coli isolated from a healthy resident in Vietnam.</title>
        <authorList>
            <person name="Mohsin M."/>
            <person name="Tanaka K."/>
            <person name="Kawahara R."/>
            <person name="Kondo S."/>
            <person name="Noguchi H."/>
            <person name="Motooka D."/>
            <person name="Nakamura S."/>
            <person name="Khong D.T."/>
            <person name="Nguyen T.N."/>
            <person name="Tran H.T."/>
            <person name="Yamamoto Y."/>
        </authorList>
    </citation>
    <scope>NUCLEOTIDE SEQUENCE [LARGE SCALE GENOMIC DNA]</scope>
    <source>
        <strain evidence="2 3">F9-2</strain>
    </source>
</reference>
<dbReference type="AlphaFoldDB" id="A0A679HJJ3"/>
<evidence type="ECO:0000313" key="2">
    <source>
        <dbReference type="EMBL" id="BCA49855.1"/>
    </source>
</evidence>
<organism evidence="2 3">
    <name type="scientific">Bacteroides thetaiotaomicron</name>
    <dbReference type="NCBI Taxonomy" id="818"/>
    <lineage>
        <taxon>Bacteria</taxon>
        <taxon>Pseudomonadati</taxon>
        <taxon>Bacteroidota</taxon>
        <taxon>Bacteroidia</taxon>
        <taxon>Bacteroidales</taxon>
        <taxon>Bacteroidaceae</taxon>
        <taxon>Bacteroides</taxon>
    </lineage>
</organism>
<feature type="domain" description="TET-Associated Glycosyltransferase" evidence="1">
    <location>
        <begin position="7"/>
        <end position="201"/>
    </location>
</feature>
<evidence type="ECO:0000259" key="1">
    <source>
        <dbReference type="Pfam" id="PF20691"/>
    </source>
</evidence>
<name>A0A679HJJ3_BACT4</name>
<dbReference type="Pfam" id="PF20691">
    <property type="entry name" value="TAGT"/>
    <property type="match status" value="1"/>
</dbReference>
<dbReference type="Proteomes" id="UP000500882">
    <property type="component" value="Chromosome"/>
</dbReference>
<proteinExistence type="predicted"/>
<dbReference type="InterPro" id="IPR049100">
    <property type="entry name" value="TAGT"/>
</dbReference>